<proteinExistence type="predicted"/>
<dbReference type="SUPFAM" id="SSF52833">
    <property type="entry name" value="Thioredoxin-like"/>
    <property type="match status" value="1"/>
</dbReference>
<name>A0A071M746_9BURK</name>
<dbReference type="InterPro" id="IPR013766">
    <property type="entry name" value="Thioredoxin_domain"/>
</dbReference>
<organism evidence="2">
    <name type="scientific">Burkholderia cenocepacia</name>
    <dbReference type="NCBI Taxonomy" id="95486"/>
    <lineage>
        <taxon>Bacteria</taxon>
        <taxon>Pseudomonadati</taxon>
        <taxon>Pseudomonadota</taxon>
        <taxon>Betaproteobacteria</taxon>
        <taxon>Burkholderiales</taxon>
        <taxon>Burkholderiaceae</taxon>
        <taxon>Burkholderia</taxon>
        <taxon>Burkholderia cepacia complex</taxon>
    </lineage>
</organism>
<evidence type="ECO:0000259" key="1">
    <source>
        <dbReference type="Pfam" id="PF00085"/>
    </source>
</evidence>
<accession>A0A071M746</accession>
<feature type="domain" description="Thioredoxin" evidence="1">
    <location>
        <begin position="15"/>
        <end position="86"/>
    </location>
</feature>
<dbReference type="Pfam" id="PF00085">
    <property type="entry name" value="Thioredoxin"/>
    <property type="match status" value="1"/>
</dbReference>
<evidence type="ECO:0000313" key="2">
    <source>
        <dbReference type="EMBL" id="KEA56622.1"/>
    </source>
</evidence>
<protein>
    <submittedName>
        <fullName evidence="2">Thioredoxin</fullName>
    </submittedName>
</protein>
<dbReference type="AlphaFoldDB" id="A0A071M746"/>
<sequence>MPALNLDTDADRIAERLADPGTLLVACLCAEWCGTCRDYRTAFDQLADAHPNACFAWIDIETHADRLDDLDVENFPTILIEDANTARFFGTVLPHAAIVERMLSDLSAVPGAPHAPKLRNVLIVEA</sequence>
<comment type="caution">
    <text evidence="2">The sequence shown here is derived from an EMBL/GenBank/DDBJ whole genome shotgun (WGS) entry which is preliminary data.</text>
</comment>
<gene>
    <name evidence="2" type="ORF">DT99_25970</name>
</gene>
<dbReference type="CDD" id="cd02947">
    <property type="entry name" value="TRX_family"/>
    <property type="match status" value="1"/>
</dbReference>
<reference evidence="2" key="1">
    <citation type="submission" date="2014-04" db="EMBL/GenBank/DDBJ databases">
        <title>In planta biocontrol of soil-borne Fusarium wilt of banana through a plant endophytic bacterium, Burkholderia cenocepacia 869T2.</title>
        <authorList>
            <person name="Ho Y.-N."/>
            <person name="Chiang H.-M."/>
            <person name="Chao C.-P."/>
            <person name="Su C.-C."/>
            <person name="Hsu H.-F."/>
            <person name="Guo C.-T."/>
            <person name="Hsieh J.-L."/>
            <person name="Huang C.-C."/>
        </authorList>
    </citation>
    <scope>NUCLEOTIDE SEQUENCE [LARGE SCALE GENOMIC DNA]</scope>
    <source>
        <strain evidence="2">869T2</strain>
    </source>
</reference>
<dbReference type="OrthoDB" id="8521206at2"/>
<dbReference type="Gene3D" id="3.40.30.10">
    <property type="entry name" value="Glutaredoxin"/>
    <property type="match status" value="1"/>
</dbReference>
<dbReference type="InterPro" id="IPR036249">
    <property type="entry name" value="Thioredoxin-like_sf"/>
</dbReference>
<dbReference type="EMBL" id="JJOA01000025">
    <property type="protein sequence ID" value="KEA56622.1"/>
    <property type="molecule type" value="Genomic_DNA"/>
</dbReference>